<comment type="caution">
    <text evidence="4">The sequence shown here is derived from an EMBL/GenBank/DDBJ whole genome shotgun (WGS) entry which is preliminary data.</text>
</comment>
<gene>
    <name evidence="4" type="ORF">P409_26145</name>
</gene>
<dbReference type="NCBIfam" id="NF003819">
    <property type="entry name" value="PRK05412.1"/>
    <property type="match status" value="1"/>
</dbReference>
<dbReference type="OrthoDB" id="9801447at2"/>
<dbReference type="Pfam" id="PF04461">
    <property type="entry name" value="YajQ"/>
    <property type="match status" value="1"/>
</dbReference>
<dbReference type="Gene3D" id="3.30.70.860">
    <property type="match status" value="1"/>
</dbReference>
<dbReference type="InterPro" id="IPR035571">
    <property type="entry name" value="UPF0234-like_C"/>
</dbReference>
<dbReference type="EMBL" id="JANX01000470">
    <property type="protein sequence ID" value="KGM31618.1"/>
    <property type="molecule type" value="Genomic_DNA"/>
</dbReference>
<evidence type="ECO:0000313" key="5">
    <source>
        <dbReference type="Proteomes" id="UP000029995"/>
    </source>
</evidence>
<dbReference type="PANTHER" id="PTHR30476">
    <property type="entry name" value="UPF0234 PROTEIN YAJQ"/>
    <property type="match status" value="1"/>
</dbReference>
<evidence type="ECO:0000256" key="1">
    <source>
        <dbReference type="ARBA" id="ARBA00022741"/>
    </source>
</evidence>
<dbReference type="RefSeq" id="WP_034845334.1">
    <property type="nucleotide sequence ID" value="NZ_JANX01000470.1"/>
</dbReference>
<evidence type="ECO:0000256" key="3">
    <source>
        <dbReference type="HAMAP-Rule" id="MF_00632"/>
    </source>
</evidence>
<sequence>MPSFDIVSKTDLTEVDNAVAGVTREVAQRFDFKGSKCTIERSDNTLTILADDDLKLKQMHELLRGYFARRKLDAGALDFKTPEKASGNMVRQEVVVKQGIDRDLAKTIIKAIKDGKQKVQAAIQGDELRVTGKKIDDLQATIALVRGLKIEQPLQYLNFRD</sequence>
<reference evidence="4 5" key="1">
    <citation type="submission" date="2014-01" db="EMBL/GenBank/DDBJ databases">
        <title>Genome sequence determination for a cystic fibrosis isolate, Inquilinus limosus.</title>
        <authorList>
            <person name="Pino M."/>
            <person name="Di Conza J."/>
            <person name="Gutkind G."/>
        </authorList>
    </citation>
    <scope>NUCLEOTIDE SEQUENCE [LARGE SCALE GENOMIC DNA]</scope>
    <source>
        <strain evidence="4 5">MP06</strain>
    </source>
</reference>
<organism evidence="4 5">
    <name type="scientific">Inquilinus limosus MP06</name>
    <dbReference type="NCBI Taxonomy" id="1398085"/>
    <lineage>
        <taxon>Bacteria</taxon>
        <taxon>Pseudomonadati</taxon>
        <taxon>Pseudomonadota</taxon>
        <taxon>Alphaproteobacteria</taxon>
        <taxon>Rhodospirillales</taxon>
        <taxon>Rhodospirillaceae</taxon>
        <taxon>Inquilinus</taxon>
    </lineage>
</organism>
<dbReference type="AlphaFoldDB" id="A0A0A0D157"/>
<name>A0A0A0D157_9PROT</name>
<proteinExistence type="inferred from homology"/>
<dbReference type="Proteomes" id="UP000029995">
    <property type="component" value="Unassembled WGS sequence"/>
</dbReference>
<dbReference type="GO" id="GO:0005829">
    <property type="term" value="C:cytosol"/>
    <property type="evidence" value="ECO:0007669"/>
    <property type="project" value="TreeGrafter"/>
</dbReference>
<dbReference type="PANTHER" id="PTHR30476:SF0">
    <property type="entry name" value="UPF0234 PROTEIN YAJQ"/>
    <property type="match status" value="1"/>
</dbReference>
<dbReference type="SUPFAM" id="SSF89963">
    <property type="entry name" value="YajQ-like"/>
    <property type="match status" value="2"/>
</dbReference>
<dbReference type="HAMAP" id="MF_00632">
    <property type="entry name" value="UPF0234"/>
    <property type="match status" value="1"/>
</dbReference>
<dbReference type="Gene3D" id="3.30.70.990">
    <property type="entry name" value="YajQ-like, domain 2"/>
    <property type="match status" value="1"/>
</dbReference>
<dbReference type="InterPro" id="IPR036183">
    <property type="entry name" value="YajQ-like_sf"/>
</dbReference>
<accession>A0A0A0D157</accession>
<dbReference type="InterPro" id="IPR035570">
    <property type="entry name" value="UPF0234_N"/>
</dbReference>
<protein>
    <recommendedName>
        <fullName evidence="3">Nucleotide-binding protein P409_26145</fullName>
    </recommendedName>
</protein>
<dbReference type="InterPro" id="IPR007551">
    <property type="entry name" value="YajQ/Smlt4090-like"/>
</dbReference>
<comment type="function">
    <text evidence="3">Nucleotide-binding protein.</text>
</comment>
<comment type="similarity">
    <text evidence="2 3">Belongs to the YajQ family.</text>
</comment>
<dbReference type="GO" id="GO:0000166">
    <property type="term" value="F:nucleotide binding"/>
    <property type="evidence" value="ECO:0007669"/>
    <property type="project" value="UniProtKB-UniRule"/>
</dbReference>
<dbReference type="CDD" id="cd11740">
    <property type="entry name" value="YajQ_like"/>
    <property type="match status" value="1"/>
</dbReference>
<keyword evidence="1 3" id="KW-0547">Nucleotide-binding</keyword>
<evidence type="ECO:0000256" key="2">
    <source>
        <dbReference type="ARBA" id="ARBA00093450"/>
    </source>
</evidence>
<evidence type="ECO:0000313" key="4">
    <source>
        <dbReference type="EMBL" id="KGM31618.1"/>
    </source>
</evidence>